<name>A0A1E7Z7T9_9ALTE</name>
<reference evidence="1 2" key="1">
    <citation type="submission" date="2016-08" db="EMBL/GenBank/DDBJ databases">
        <authorList>
            <person name="Seilhamer J.J."/>
        </authorList>
    </citation>
    <scope>NUCLEOTIDE SEQUENCE [LARGE SCALE GENOMIC DNA]</scope>
    <source>
        <strain evidence="1 2">KCTC 42603</strain>
    </source>
</reference>
<protein>
    <submittedName>
        <fullName evidence="1">Uncharacterized protein</fullName>
    </submittedName>
</protein>
<proteinExistence type="predicted"/>
<sequence>MKSCRRKGDFQTTTIDMLLLLQLPLNSTTLLKPDTKRALMFVPKQHGDVLKPLLFWLPALRF</sequence>
<dbReference type="Proteomes" id="UP000175691">
    <property type="component" value="Unassembled WGS sequence"/>
</dbReference>
<dbReference type="EMBL" id="MDHN01000038">
    <property type="protein sequence ID" value="OFC69595.1"/>
    <property type="molecule type" value="Genomic_DNA"/>
</dbReference>
<evidence type="ECO:0000313" key="2">
    <source>
        <dbReference type="Proteomes" id="UP000175691"/>
    </source>
</evidence>
<accession>A0A1E7Z7T9</accession>
<gene>
    <name evidence="1" type="ORF">BFC18_17195</name>
</gene>
<keyword evidence="2" id="KW-1185">Reference proteome</keyword>
<evidence type="ECO:0000313" key="1">
    <source>
        <dbReference type="EMBL" id="OFC69595.1"/>
    </source>
</evidence>
<comment type="caution">
    <text evidence="1">The sequence shown here is derived from an EMBL/GenBank/DDBJ whole genome shotgun (WGS) entry which is preliminary data.</text>
</comment>
<dbReference type="AlphaFoldDB" id="A0A1E7Z7T9"/>
<organism evidence="1 2">
    <name type="scientific">Alteromonas confluentis</name>
    <dbReference type="NCBI Taxonomy" id="1656094"/>
    <lineage>
        <taxon>Bacteria</taxon>
        <taxon>Pseudomonadati</taxon>
        <taxon>Pseudomonadota</taxon>
        <taxon>Gammaproteobacteria</taxon>
        <taxon>Alteromonadales</taxon>
        <taxon>Alteromonadaceae</taxon>
        <taxon>Alteromonas/Salinimonas group</taxon>
        <taxon>Alteromonas</taxon>
    </lineage>
</organism>